<proteinExistence type="predicted"/>
<keyword evidence="4" id="KW-1185">Reference proteome</keyword>
<dbReference type="SUPFAM" id="SSF88874">
    <property type="entry name" value="Receptor-binding domain of short tail fibre protein gp12"/>
    <property type="match status" value="1"/>
</dbReference>
<gene>
    <name evidence="3" type="ORF">LCI24_02015</name>
</gene>
<accession>A0A9X4EP40</accession>
<evidence type="ECO:0000313" key="4">
    <source>
        <dbReference type="Proteomes" id="UP001149303"/>
    </source>
</evidence>
<dbReference type="Pfam" id="PF07484">
    <property type="entry name" value="Collar"/>
    <property type="match status" value="1"/>
</dbReference>
<organism evidence="3 4">
    <name type="scientific">Tenacibaculum larymnensis</name>
    <dbReference type="NCBI Taxonomy" id="2878201"/>
    <lineage>
        <taxon>Bacteria</taxon>
        <taxon>Pseudomonadati</taxon>
        <taxon>Bacteroidota</taxon>
        <taxon>Flavobacteriia</taxon>
        <taxon>Flavobacteriales</taxon>
        <taxon>Flavobacteriaceae</taxon>
        <taxon>Tenacibaculum</taxon>
    </lineage>
</organism>
<dbReference type="InterPro" id="IPR011083">
    <property type="entry name" value="Phage_tail_collar_dom"/>
</dbReference>
<reference evidence="3" key="1">
    <citation type="submission" date="2021-09" db="EMBL/GenBank/DDBJ databases">
        <authorList>
            <person name="Smyrli M."/>
        </authorList>
    </citation>
    <scope>NUCLEOTIDE SEQUENCE</scope>
    <source>
        <strain evidence="3">LAR25</strain>
    </source>
</reference>
<dbReference type="InterPro" id="IPR037053">
    <property type="entry name" value="Phage_tail_collar_dom_sf"/>
</dbReference>
<dbReference type="EMBL" id="JAIWJY010000001">
    <property type="protein sequence ID" value="MDE1205560.1"/>
    <property type="molecule type" value="Genomic_DNA"/>
</dbReference>
<feature type="region of interest" description="Disordered" evidence="1">
    <location>
        <begin position="121"/>
        <end position="154"/>
    </location>
</feature>
<evidence type="ECO:0000256" key="1">
    <source>
        <dbReference type="SAM" id="MobiDB-lite"/>
    </source>
</evidence>
<comment type="caution">
    <text evidence="3">The sequence shown here is derived from an EMBL/GenBank/DDBJ whole genome shotgun (WGS) entry which is preliminary data.</text>
</comment>
<protein>
    <submittedName>
        <fullName evidence="3">Tail fiber protein</fullName>
    </submittedName>
</protein>
<sequence length="217" mass="23622">MKQSKETLKKYFETGDRPGESQFADLIDTLNTPFIGELKVVSYNKAPQGWAKCDGQLLNITDFQELFNLIGNTYGGDGISTFALPDLRGRVALGEGSNSELSSYLIGQKGGEEKSILTEEELPRHNHSASGTLKASNTDGTTNNPEDNSLAIGKVPLDRTNTVEANSFTTSTANIEMAENDIVVNINERGNGQPFSNIQPYLSVNYIIALEGRIPVF</sequence>
<feature type="compositionally biased region" description="Polar residues" evidence="1">
    <location>
        <begin position="128"/>
        <end position="147"/>
    </location>
</feature>
<feature type="domain" description="Phage tail collar" evidence="2">
    <location>
        <begin position="36"/>
        <end position="91"/>
    </location>
</feature>
<dbReference type="Proteomes" id="UP001149303">
    <property type="component" value="Unassembled WGS sequence"/>
</dbReference>
<evidence type="ECO:0000259" key="2">
    <source>
        <dbReference type="Pfam" id="PF07484"/>
    </source>
</evidence>
<dbReference type="AlphaFoldDB" id="A0A9X4EP40"/>
<evidence type="ECO:0000313" key="3">
    <source>
        <dbReference type="EMBL" id="MDE1205560.1"/>
    </source>
</evidence>
<dbReference type="Gene3D" id="3.90.1340.10">
    <property type="entry name" value="Phage tail collar domain"/>
    <property type="match status" value="1"/>
</dbReference>
<name>A0A9X4EP40_9FLAO</name>
<dbReference type="RefSeq" id="WP_274638921.1">
    <property type="nucleotide sequence ID" value="NZ_JAIWJY010000001.1"/>
</dbReference>